<evidence type="ECO:0000313" key="3">
    <source>
        <dbReference type="Proteomes" id="UP000677016"/>
    </source>
</evidence>
<evidence type="ECO:0000313" key="2">
    <source>
        <dbReference type="EMBL" id="MBR7741831.1"/>
    </source>
</evidence>
<accession>A0A941HZ36</accession>
<dbReference type="GO" id="GO:0015074">
    <property type="term" value="P:DNA integration"/>
    <property type="evidence" value="ECO:0007669"/>
    <property type="project" value="InterPro"/>
</dbReference>
<dbReference type="EMBL" id="JAGSNF010000001">
    <property type="protein sequence ID" value="MBR7741831.1"/>
    <property type="molecule type" value="Genomic_DNA"/>
</dbReference>
<dbReference type="Proteomes" id="UP000677016">
    <property type="component" value="Unassembled WGS sequence"/>
</dbReference>
<dbReference type="AlphaFoldDB" id="A0A941HZ36"/>
<dbReference type="PANTHER" id="PTHR46889:SF4">
    <property type="entry name" value="TRANSPOSASE INSO FOR INSERTION SEQUENCE ELEMENT IS911B-RELATED"/>
    <property type="match status" value="1"/>
</dbReference>
<sequence length="136" mass="14840">MDFTYVPTWSGMCFTAFVADVYSRRIVGWRTHDRMPTELPLDALEMALWIRDRAGADVTGVVHHSDAGSQGGFNWSSQHLDVGGAQGWRRETGAGRPVKCLRGCVVSGGLIGRCGRRCVRRGVRSPRGLCSESSGV</sequence>
<dbReference type="InterPro" id="IPR012337">
    <property type="entry name" value="RNaseH-like_sf"/>
</dbReference>
<dbReference type="PANTHER" id="PTHR46889">
    <property type="entry name" value="TRANSPOSASE INSF FOR INSERTION SEQUENCE IS3B-RELATED"/>
    <property type="match status" value="1"/>
</dbReference>
<evidence type="ECO:0000259" key="1">
    <source>
        <dbReference type="Pfam" id="PF00665"/>
    </source>
</evidence>
<protein>
    <submittedName>
        <fullName evidence="2">DDE-type integrase/transposase/recombinase</fullName>
    </submittedName>
</protein>
<dbReference type="InterPro" id="IPR050900">
    <property type="entry name" value="Transposase_IS3/IS150/IS904"/>
</dbReference>
<dbReference type="InterPro" id="IPR001584">
    <property type="entry name" value="Integrase_cat-core"/>
</dbReference>
<dbReference type="Pfam" id="PF00665">
    <property type="entry name" value="rve"/>
    <property type="match status" value="1"/>
</dbReference>
<name>A0A941HZ36_9MICO</name>
<feature type="domain" description="Integrase catalytic" evidence="1">
    <location>
        <begin position="1"/>
        <end position="70"/>
    </location>
</feature>
<proteinExistence type="predicted"/>
<reference evidence="2" key="1">
    <citation type="submission" date="2021-04" db="EMBL/GenBank/DDBJ databases">
        <title>Phycicoccus avicenniae sp. nov., a novel endophytic actinomycetes isolated from branch of Avicennia mariana.</title>
        <authorList>
            <person name="Tuo L."/>
        </authorList>
    </citation>
    <scope>NUCLEOTIDE SEQUENCE</scope>
    <source>
        <strain evidence="2">BSK3Z-2</strain>
    </source>
</reference>
<gene>
    <name evidence="2" type="ORF">KC207_00800</name>
</gene>
<comment type="caution">
    <text evidence="2">The sequence shown here is derived from an EMBL/GenBank/DDBJ whole genome shotgun (WGS) entry which is preliminary data.</text>
</comment>
<keyword evidence="3" id="KW-1185">Reference proteome</keyword>
<organism evidence="2 3">
    <name type="scientific">Phycicoccus avicenniae</name>
    <dbReference type="NCBI Taxonomy" id="2828860"/>
    <lineage>
        <taxon>Bacteria</taxon>
        <taxon>Bacillati</taxon>
        <taxon>Actinomycetota</taxon>
        <taxon>Actinomycetes</taxon>
        <taxon>Micrococcales</taxon>
        <taxon>Intrasporangiaceae</taxon>
        <taxon>Phycicoccus</taxon>
    </lineage>
</organism>
<dbReference type="SUPFAM" id="SSF53098">
    <property type="entry name" value="Ribonuclease H-like"/>
    <property type="match status" value="1"/>
</dbReference>